<evidence type="ECO:0000313" key="1">
    <source>
        <dbReference type="EMBL" id="APE43246.1"/>
    </source>
</evidence>
<protein>
    <submittedName>
        <fullName evidence="1">Uncharacterized protein</fullName>
    </submittedName>
</protein>
<sequence>MPVFKVQTEGLGDEEAAALVADIEALNAAFVDDARRDLASIALRLVADIVRGQSGEDAKPMTLTAEERENLAGFGVTQLEPMTAAEKLASSPVQDGLKSRAEMLATAVPLEEAAEHMGCSVEAVQQRIARGTLVTVERPTDGVVTVPVFQLAQDGELPHWERLMEYVRGKPSALTVHRMMTLPQDETDGMPPRDWLIAGGAPGPVAVLMAGL</sequence>
<keyword evidence="2" id="KW-1185">Reference proteome</keyword>
<name>A0A1J0WGI9_9RHOB</name>
<evidence type="ECO:0000313" key="2">
    <source>
        <dbReference type="Proteomes" id="UP000181897"/>
    </source>
</evidence>
<organism evidence="1 2">
    <name type="scientific">Sulfitobacter alexandrii</name>
    <dbReference type="NCBI Taxonomy" id="1917485"/>
    <lineage>
        <taxon>Bacteria</taxon>
        <taxon>Pseudomonadati</taxon>
        <taxon>Pseudomonadota</taxon>
        <taxon>Alphaproteobacteria</taxon>
        <taxon>Rhodobacterales</taxon>
        <taxon>Roseobacteraceae</taxon>
        <taxon>Sulfitobacter</taxon>
    </lineage>
</organism>
<dbReference type="KEGG" id="suam:BOO69_07315"/>
<dbReference type="OrthoDB" id="7847081at2"/>
<dbReference type="EMBL" id="CP018076">
    <property type="protein sequence ID" value="APE43246.1"/>
    <property type="molecule type" value="Genomic_DNA"/>
</dbReference>
<reference evidence="1 2" key="1">
    <citation type="submission" date="2016-11" db="EMBL/GenBank/DDBJ databases">
        <title>Complete genome sequence of Sulfitobacter sp. AM1-D1, a toxic bacteria associated with marine dinoflagellate Alexandrium minutum in East China Sea.</title>
        <authorList>
            <person name="Yang Q."/>
            <person name="Zhang X."/>
            <person name="Tian X."/>
        </authorList>
    </citation>
    <scope>NUCLEOTIDE SEQUENCE [LARGE SCALE GENOMIC DNA]</scope>
    <source>
        <strain evidence="1 2">AM1-D1</strain>
    </source>
</reference>
<proteinExistence type="predicted"/>
<gene>
    <name evidence="1" type="ORF">BOO69_07315</name>
</gene>
<accession>A0A1J0WGI9</accession>
<dbReference type="AlphaFoldDB" id="A0A1J0WGI9"/>
<dbReference type="Proteomes" id="UP000181897">
    <property type="component" value="Chromosome"/>
</dbReference>
<dbReference type="RefSeq" id="WP_071971581.1">
    <property type="nucleotide sequence ID" value="NZ_CP018076.1"/>
</dbReference>